<dbReference type="Gene3D" id="2.130.10.10">
    <property type="entry name" value="YVTN repeat-like/Quinoprotein amine dehydrogenase"/>
    <property type="match status" value="2"/>
</dbReference>
<dbReference type="InterPro" id="IPR001680">
    <property type="entry name" value="WD40_rpt"/>
</dbReference>
<reference evidence="5" key="1">
    <citation type="submission" date="2019-05" db="EMBL/GenBank/DDBJ databases">
        <title>Annotation for the trematode Fasciolopsis buski.</title>
        <authorList>
            <person name="Choi Y.-J."/>
        </authorList>
    </citation>
    <scope>NUCLEOTIDE SEQUENCE</scope>
    <source>
        <strain evidence="5">HT</strain>
        <tissue evidence="5">Whole worm</tissue>
    </source>
</reference>
<name>A0A8E0VKW4_9TREM</name>
<feature type="compositionally biased region" description="Polar residues" evidence="4">
    <location>
        <begin position="303"/>
        <end position="312"/>
    </location>
</feature>
<dbReference type="PROSITE" id="PS50082">
    <property type="entry name" value="WD_REPEATS_2"/>
    <property type="match status" value="2"/>
</dbReference>
<evidence type="ECO:0000256" key="4">
    <source>
        <dbReference type="SAM" id="MobiDB-lite"/>
    </source>
</evidence>
<keyword evidence="6" id="KW-1185">Reference proteome</keyword>
<dbReference type="PROSITE" id="PS00678">
    <property type="entry name" value="WD_REPEATS_1"/>
    <property type="match status" value="1"/>
</dbReference>
<organism evidence="5 6">
    <name type="scientific">Fasciolopsis buskii</name>
    <dbReference type="NCBI Taxonomy" id="27845"/>
    <lineage>
        <taxon>Eukaryota</taxon>
        <taxon>Metazoa</taxon>
        <taxon>Spiralia</taxon>
        <taxon>Lophotrochozoa</taxon>
        <taxon>Platyhelminthes</taxon>
        <taxon>Trematoda</taxon>
        <taxon>Digenea</taxon>
        <taxon>Plagiorchiida</taxon>
        <taxon>Echinostomata</taxon>
        <taxon>Echinostomatoidea</taxon>
        <taxon>Fasciolidae</taxon>
        <taxon>Fasciolopsis</taxon>
    </lineage>
</organism>
<proteinExistence type="predicted"/>
<gene>
    <name evidence="5" type="ORF">FBUS_07714</name>
</gene>
<feature type="region of interest" description="Disordered" evidence="4">
    <location>
        <begin position="428"/>
        <end position="452"/>
    </location>
</feature>
<dbReference type="InterPro" id="IPR036322">
    <property type="entry name" value="WD40_repeat_dom_sf"/>
</dbReference>
<evidence type="ECO:0000256" key="3">
    <source>
        <dbReference type="PROSITE-ProRule" id="PRU00221"/>
    </source>
</evidence>
<dbReference type="InterPro" id="IPR015943">
    <property type="entry name" value="WD40/YVTN_repeat-like_dom_sf"/>
</dbReference>
<feature type="region of interest" description="Disordered" evidence="4">
    <location>
        <begin position="178"/>
        <end position="246"/>
    </location>
</feature>
<evidence type="ECO:0000313" key="5">
    <source>
        <dbReference type="EMBL" id="KAA0199248.1"/>
    </source>
</evidence>
<feature type="repeat" description="WD" evidence="3">
    <location>
        <begin position="564"/>
        <end position="605"/>
    </location>
</feature>
<dbReference type="SUPFAM" id="SSF50978">
    <property type="entry name" value="WD40 repeat-like"/>
    <property type="match status" value="1"/>
</dbReference>
<keyword evidence="2" id="KW-0677">Repeat</keyword>
<dbReference type="AlphaFoldDB" id="A0A8E0VKW4"/>
<dbReference type="OrthoDB" id="727118at2759"/>
<feature type="region of interest" description="Disordered" evidence="4">
    <location>
        <begin position="291"/>
        <end position="312"/>
    </location>
</feature>
<feature type="compositionally biased region" description="Polar residues" evidence="4">
    <location>
        <begin position="428"/>
        <end position="437"/>
    </location>
</feature>
<sequence length="823" mass="86712">MLEYALKQERVKFHQFKASVAAAAQSNSRQSTEDAIAVTNATSTTATATVSPRFISDAPKPKPLEPCEKLAQCTKQAMESRAKWLESRGRLRQFLQEVGSADAFLNVRQARVLQLLMSTPGWRGALDQEGGAIDPGVKQHLRLDGSWPTASADGKTDGMPNATDEQIQSALAGLEQAVRNGSSSRPELGDDCAEPDTTGQSLVGPDSYDSDSTWVNRFRRTGGHASGEHGRSKQASGLGDEVGDGNASMANAVSSFISGLKQSGTDEVKLSGENFGESINVNDFITSLSGEVSDEDAGRSGVAAQSSTNTGATEEGMDISLRFHPALNPLHPTFPTTQMDAPKGAGTNESLVLGDLATVTVANDLESGAVAMILLIASSTFPADNTFQSSLSSILTILILVPFIATGIDGENCDVNASTRCEFDQNLSDGQPGLTSDSQGSVSGASIGSASTSGHQTWQARYTLRGHFDGIRSGGAQVKSGAGRGATYPMAELEPVHVYCGHDGPVLSVVTPSAAIISSSNIAAYSGGLDGTVRAWRFPSVFSRTGVLDLFAPCELEVENGPVLRGSRGSIWALAMHPSSPILTAAHSDCAIEFWSTIESSESVSTPTFTVHLDRVFKPVSSDKEPLGRPTCLHYLVNRPDSSVASQCLVGTSTGWLFLMDVETGQIVSQCSPSPRIGSSMATKGVDESSWHSPVALNALASHQTLSLAIGAHEDSCLRFYDIGRMSSERSMVGHSPCVDTMVAHMDAITSLAVDAHGLYLITGGHDASVRVWDLESRACVQEITNHRAKNNEAVHSVALHPRLPLAASAGADGVCKVYVTSV</sequence>
<dbReference type="Proteomes" id="UP000728185">
    <property type="component" value="Unassembled WGS sequence"/>
</dbReference>
<accession>A0A8E0VKW4</accession>
<evidence type="ECO:0000256" key="1">
    <source>
        <dbReference type="ARBA" id="ARBA00022574"/>
    </source>
</evidence>
<dbReference type="PANTHER" id="PTHR15653">
    <property type="entry name" value="STRIATIN"/>
    <property type="match status" value="1"/>
</dbReference>
<dbReference type="SMART" id="SM00320">
    <property type="entry name" value="WD40"/>
    <property type="match status" value="5"/>
</dbReference>
<comment type="caution">
    <text evidence="5">The sequence shown here is derived from an EMBL/GenBank/DDBJ whole genome shotgun (WGS) entry which is preliminary data.</text>
</comment>
<dbReference type="Pfam" id="PF00400">
    <property type="entry name" value="WD40"/>
    <property type="match status" value="4"/>
</dbReference>
<dbReference type="InterPro" id="IPR019775">
    <property type="entry name" value="WD40_repeat_CS"/>
</dbReference>
<evidence type="ECO:0000313" key="6">
    <source>
        <dbReference type="Proteomes" id="UP000728185"/>
    </source>
</evidence>
<evidence type="ECO:0008006" key="7">
    <source>
        <dbReference type="Google" id="ProtNLM"/>
    </source>
</evidence>
<dbReference type="EMBL" id="LUCM01001238">
    <property type="protein sequence ID" value="KAA0199248.1"/>
    <property type="molecule type" value="Genomic_DNA"/>
</dbReference>
<evidence type="ECO:0000256" key="2">
    <source>
        <dbReference type="ARBA" id="ARBA00022737"/>
    </source>
</evidence>
<protein>
    <recommendedName>
        <fullName evidence="7">Striatin</fullName>
    </recommendedName>
</protein>
<feature type="repeat" description="WD" evidence="3">
    <location>
        <begin position="742"/>
        <end position="783"/>
    </location>
</feature>
<dbReference type="PANTHER" id="PTHR15653:SF0">
    <property type="entry name" value="CONNECTOR OF KINASE TO AP-1, ISOFORM E"/>
    <property type="match status" value="1"/>
</dbReference>
<dbReference type="InterPro" id="IPR051488">
    <property type="entry name" value="WD_repeat_striatin"/>
</dbReference>
<dbReference type="PROSITE" id="PS50294">
    <property type="entry name" value="WD_REPEATS_REGION"/>
    <property type="match status" value="1"/>
</dbReference>
<keyword evidence="1 3" id="KW-0853">WD repeat</keyword>
<feature type="compositionally biased region" description="Low complexity" evidence="4">
    <location>
        <begin position="438"/>
        <end position="452"/>
    </location>
</feature>